<dbReference type="PANTHER" id="PTHR37489">
    <property type="entry name" value="DUF3500 DOMAIN-CONTAINING PROTEIN"/>
    <property type="match status" value="1"/>
</dbReference>
<dbReference type="InterPro" id="IPR021889">
    <property type="entry name" value="DUF3500"/>
</dbReference>
<protein>
    <recommendedName>
        <fullName evidence="4">DUF3500 domain-containing protein</fullName>
    </recommendedName>
</protein>
<dbReference type="PANTHER" id="PTHR37489:SF1">
    <property type="entry name" value="DUF3500 DOMAIN-CONTAINING PROTEIN"/>
    <property type="match status" value="1"/>
</dbReference>
<proteinExistence type="predicted"/>
<dbReference type="AlphaFoldDB" id="A0A2A5WAB2"/>
<name>A0A2A5WAB2_9GAMM</name>
<evidence type="ECO:0000256" key="1">
    <source>
        <dbReference type="SAM" id="SignalP"/>
    </source>
</evidence>
<organism evidence="2 3">
    <name type="scientific">OM182 bacterium MED-G28</name>
    <dbReference type="NCBI Taxonomy" id="1986256"/>
    <lineage>
        <taxon>Bacteria</taxon>
        <taxon>Pseudomonadati</taxon>
        <taxon>Pseudomonadota</taxon>
        <taxon>Gammaproteobacteria</taxon>
        <taxon>OMG group</taxon>
        <taxon>OM182 clade</taxon>
    </lineage>
</organism>
<evidence type="ECO:0000313" key="2">
    <source>
        <dbReference type="EMBL" id="PDH33301.1"/>
    </source>
</evidence>
<evidence type="ECO:0000313" key="3">
    <source>
        <dbReference type="Proteomes" id="UP000219329"/>
    </source>
</evidence>
<reference evidence="2 3" key="1">
    <citation type="submission" date="2017-08" db="EMBL/GenBank/DDBJ databases">
        <title>Fine stratification of microbial communities through a metagenomic profile of the photic zone.</title>
        <authorList>
            <person name="Haro-Moreno J.M."/>
            <person name="Lopez-Perez M."/>
            <person name="De La Torre J."/>
            <person name="Picazo A."/>
            <person name="Camacho A."/>
            <person name="Rodriguez-Valera F."/>
        </authorList>
    </citation>
    <scope>NUCLEOTIDE SEQUENCE [LARGE SCALE GENOMIC DNA]</scope>
    <source>
        <strain evidence="2">MED-G28</strain>
    </source>
</reference>
<comment type="caution">
    <text evidence="2">The sequence shown here is derived from an EMBL/GenBank/DDBJ whole genome shotgun (WGS) entry which is preliminary data.</text>
</comment>
<gene>
    <name evidence="2" type="ORF">CNF02_08925</name>
</gene>
<dbReference type="Proteomes" id="UP000219329">
    <property type="component" value="Unassembled WGS sequence"/>
</dbReference>
<feature type="signal peptide" evidence="1">
    <location>
        <begin position="1"/>
        <end position="27"/>
    </location>
</feature>
<dbReference type="Pfam" id="PF12006">
    <property type="entry name" value="DUF3500"/>
    <property type="match status" value="1"/>
</dbReference>
<evidence type="ECO:0008006" key="4">
    <source>
        <dbReference type="Google" id="ProtNLM"/>
    </source>
</evidence>
<sequence>MIKLTFRRLSQLLLMLLFISLPTTVNGQQARLDLTQGMVNATNTFLSSLTAQQRNNGTYDFDDEERFNWHFIPRDRNGVPFKSMNATQRQAAESLLKVFFSAKGYEKAEAVRNLESVLAEIEVNGRFDRDPELYYITVFGTPGRDSNWALRYEGHHMAYNWTFVRGMGIASSPQFFGTNPAEVRTGEKIGTRVLATEEDLARALVTSLDSNQRAQAILEIEVPRDIYTAAEHEVSPLDDSGIAYDDLNSQQKLALMSIIEELTSIQSDAIANQRLRAIRDEGLDNIKFAWIGSTEKDDAHYYRVQGPSFLIEYDNTQNNANHVHLVWRDFAGDFGRDLIRMHYQAAADFGPGHNH</sequence>
<feature type="chain" id="PRO_5011997952" description="DUF3500 domain-containing protein" evidence="1">
    <location>
        <begin position="28"/>
        <end position="355"/>
    </location>
</feature>
<keyword evidence="1" id="KW-0732">Signal</keyword>
<dbReference type="EMBL" id="NTJZ01000009">
    <property type="protein sequence ID" value="PDH33301.1"/>
    <property type="molecule type" value="Genomic_DNA"/>
</dbReference>
<accession>A0A2A5WAB2</accession>